<dbReference type="InterPro" id="IPR013783">
    <property type="entry name" value="Ig-like_fold"/>
</dbReference>
<dbReference type="SUPFAM" id="SSF49785">
    <property type="entry name" value="Galactose-binding domain-like"/>
    <property type="match status" value="1"/>
</dbReference>
<dbReference type="Pfam" id="PF02836">
    <property type="entry name" value="Glyco_hydro_2_C"/>
    <property type="match status" value="1"/>
</dbReference>
<dbReference type="Pfam" id="PF18565">
    <property type="entry name" value="Glyco_hydro2_C5"/>
    <property type="match status" value="1"/>
</dbReference>
<feature type="domain" description="DUF4982" evidence="7">
    <location>
        <begin position="680"/>
        <end position="736"/>
    </location>
</feature>
<dbReference type="GO" id="GO:0004553">
    <property type="term" value="F:hydrolase activity, hydrolyzing O-glycosyl compounds"/>
    <property type="evidence" value="ECO:0007669"/>
    <property type="project" value="InterPro"/>
</dbReference>
<evidence type="ECO:0000256" key="3">
    <source>
        <dbReference type="ARBA" id="ARBA00023295"/>
    </source>
</evidence>
<dbReference type="Pfam" id="PF16355">
    <property type="entry name" value="DUF4982"/>
    <property type="match status" value="1"/>
</dbReference>
<dbReference type="InterPro" id="IPR008979">
    <property type="entry name" value="Galactose-bd-like_sf"/>
</dbReference>
<dbReference type="GO" id="GO:0005975">
    <property type="term" value="P:carbohydrate metabolic process"/>
    <property type="evidence" value="ECO:0007669"/>
    <property type="project" value="InterPro"/>
</dbReference>
<dbReference type="PANTHER" id="PTHR42732:SF1">
    <property type="entry name" value="BETA-MANNOSIDASE"/>
    <property type="match status" value="1"/>
</dbReference>
<dbReference type="Gene3D" id="2.60.120.260">
    <property type="entry name" value="Galactose-binding domain-like"/>
    <property type="match status" value="1"/>
</dbReference>
<dbReference type="Proteomes" id="UP000285211">
    <property type="component" value="Unassembled WGS sequence"/>
</dbReference>
<dbReference type="AlphaFoldDB" id="A0A437L2V4"/>
<dbReference type="Pfam" id="PF02837">
    <property type="entry name" value="Glyco_hydro_2_N"/>
    <property type="match status" value="1"/>
</dbReference>
<comment type="caution">
    <text evidence="9">The sequence shown here is derived from an EMBL/GenBank/DDBJ whole genome shotgun (WGS) entry which is preliminary data.</text>
</comment>
<evidence type="ECO:0000259" key="7">
    <source>
        <dbReference type="Pfam" id="PF16355"/>
    </source>
</evidence>
<feature type="domain" description="Glycosyl hydrolases family 2 sugar binding" evidence="6">
    <location>
        <begin position="55"/>
        <end position="210"/>
    </location>
</feature>
<dbReference type="InterPro" id="IPR006103">
    <property type="entry name" value="Glyco_hydro_2_cat"/>
</dbReference>
<dbReference type="SUPFAM" id="SSF51445">
    <property type="entry name" value="(Trans)glycosidases"/>
    <property type="match status" value="1"/>
</dbReference>
<dbReference type="PRINTS" id="PR00132">
    <property type="entry name" value="GLHYDRLASE2"/>
</dbReference>
<dbReference type="InterPro" id="IPR017853">
    <property type="entry name" value="GH"/>
</dbReference>
<reference evidence="9 10" key="1">
    <citation type="submission" date="2019-01" db="EMBL/GenBank/DDBJ databases">
        <authorList>
            <person name="Chen W.-M."/>
        </authorList>
    </citation>
    <scope>NUCLEOTIDE SEQUENCE [LARGE SCALE GENOMIC DNA]</scope>
    <source>
        <strain evidence="9 10">BBQ-12</strain>
    </source>
</reference>
<dbReference type="InterPro" id="IPR040605">
    <property type="entry name" value="Glyco_hydro2_dom5"/>
</dbReference>
<feature type="domain" description="Glycoside hydrolase family 2 immunoglobulin-like beta-sandwich" evidence="4">
    <location>
        <begin position="226"/>
        <end position="327"/>
    </location>
</feature>
<dbReference type="InterPro" id="IPR006102">
    <property type="entry name" value="Ig-like_GH2"/>
</dbReference>
<evidence type="ECO:0000313" key="9">
    <source>
        <dbReference type="EMBL" id="RVT79637.1"/>
    </source>
</evidence>
<evidence type="ECO:0000313" key="10">
    <source>
        <dbReference type="Proteomes" id="UP000285211"/>
    </source>
</evidence>
<dbReference type="RefSeq" id="WP_128192956.1">
    <property type="nucleotide sequence ID" value="NZ_SACJ01000001.1"/>
</dbReference>
<evidence type="ECO:0000256" key="1">
    <source>
        <dbReference type="ARBA" id="ARBA00007401"/>
    </source>
</evidence>
<comment type="similarity">
    <text evidence="1">Belongs to the glycosyl hydrolase 2 family.</text>
</comment>
<dbReference type="PANTHER" id="PTHR42732">
    <property type="entry name" value="BETA-GALACTOSIDASE"/>
    <property type="match status" value="1"/>
</dbReference>
<name>A0A437L2V4_9FLAO</name>
<proteinExistence type="inferred from homology"/>
<dbReference type="EMBL" id="SACJ01000001">
    <property type="protein sequence ID" value="RVT79637.1"/>
    <property type="molecule type" value="Genomic_DNA"/>
</dbReference>
<gene>
    <name evidence="9" type="ORF">EOD40_00560</name>
</gene>
<dbReference type="InterPro" id="IPR023232">
    <property type="entry name" value="Glyco_hydro_2_AS"/>
</dbReference>
<dbReference type="InterPro" id="IPR036156">
    <property type="entry name" value="Beta-gal/glucu_dom_sf"/>
</dbReference>
<protein>
    <submittedName>
        <fullName evidence="9">Glycoside hydrolase family 2 protein</fullName>
    </submittedName>
</protein>
<dbReference type="PROSITE" id="PS00608">
    <property type="entry name" value="GLYCOSYL_HYDROL_F2_2"/>
    <property type="match status" value="1"/>
</dbReference>
<evidence type="ECO:0000259" key="5">
    <source>
        <dbReference type="Pfam" id="PF02836"/>
    </source>
</evidence>
<dbReference type="InterPro" id="IPR051913">
    <property type="entry name" value="GH2_Domain-Containing"/>
</dbReference>
<dbReference type="InterPro" id="IPR032311">
    <property type="entry name" value="DUF4982"/>
</dbReference>
<evidence type="ECO:0000256" key="2">
    <source>
        <dbReference type="ARBA" id="ARBA00022801"/>
    </source>
</evidence>
<dbReference type="OrthoDB" id="9801077at2"/>
<organism evidence="9 10">
    <name type="scientific">Flavobacterium sufflavum</name>
    <dbReference type="NCBI Taxonomy" id="1921138"/>
    <lineage>
        <taxon>Bacteria</taxon>
        <taxon>Pseudomonadati</taxon>
        <taxon>Bacteroidota</taxon>
        <taxon>Flavobacteriia</taxon>
        <taxon>Flavobacteriales</taxon>
        <taxon>Flavobacteriaceae</taxon>
        <taxon>Flavobacterium</taxon>
    </lineage>
</organism>
<feature type="domain" description="Glycoside hydrolase family 2" evidence="8">
    <location>
        <begin position="751"/>
        <end position="853"/>
    </location>
</feature>
<dbReference type="Pfam" id="PF00703">
    <property type="entry name" value="Glyco_hydro_2"/>
    <property type="match status" value="1"/>
</dbReference>
<sequence>MKNTTTPDKLNQAYSISTVANSLKRVYLFILTSIITVSPSMAQSNSNTRTISFDKDWAFTKTNVIGAEQIHLDDSKWRKVNLPHDWSIEDLANQEQGKVQGPFSKNSIGKAPTGWTVGGTAWYQKKFVTEKNKENKLVSIHFDGVYMNADVWLNGVHLGNHPYGYTPFYYDLTPYLKSAGEENIIAVKVRNEGKNSRWYSGSGIYRHVWLTVTDPVHVDTWGINITTPEVTQDKAIVKISSTIKNKQASNSDILLVTNILNPSGKIVGSTQKKLQLEAGKSIIDEQTVTISNPALWSLETPQLYKAITEIKNGDKTIDEVETNFGIRSIKFDGTEGFSLNGKKLILKGGCIHHDNGPLGAVSVYKAEERKIEILKKNGYNAIRASHNPPSQALLDACDKLGMLVMNEAFDTWIKPKNPEDYNLNFNAWWQKDLEAMILRDRNHPSIIMWSIGNEIYEAPDLIGQEIGKKLANEVRKLDPTRPVTEAMVYLPPYTQTALKDYKSHLENLDVDGYNYFLESKSIHFQRDSATVDFFDTQHAAHPQKTYVVTESLPLFALENWEKSERSPYMIGSFKWTAFDYIGEAGIGKSRIKPERLPELKGIMGMGQFFKDEWPIFNSGTGDFDLIGNKKQASYYQDVVWRNSPIEILVHNPIPEGMKEAVATWGFPDVIKSWTWPGQEGKKMQVHVYTRSKVVKLELNGKLIAEQIVPEGSITAIFEIEYQPGTLVAKGFDGEKKTGESTLITTGKPSAIRLSTDRSTINADLNDLSYINVEIIDQKGNIVPNVDDLEITYQLTGNASIAGVGNGNVADMSSFQQNHKKVYQGRGLVILRPNEFSGKITLKAQAKGLAAGQIEIRTK</sequence>
<keyword evidence="2 9" id="KW-0378">Hydrolase</keyword>
<dbReference type="Gene3D" id="3.20.20.80">
    <property type="entry name" value="Glycosidases"/>
    <property type="match status" value="2"/>
</dbReference>
<keyword evidence="10" id="KW-1185">Reference proteome</keyword>
<feature type="domain" description="Glycoside hydrolase family 2 catalytic" evidence="5">
    <location>
        <begin position="336"/>
        <end position="488"/>
    </location>
</feature>
<keyword evidence="3" id="KW-0326">Glycosidase</keyword>
<dbReference type="Gene3D" id="2.60.40.10">
    <property type="entry name" value="Immunoglobulins"/>
    <property type="match status" value="3"/>
</dbReference>
<accession>A0A437L2V4</accession>
<dbReference type="InterPro" id="IPR006101">
    <property type="entry name" value="Glyco_hydro_2"/>
</dbReference>
<evidence type="ECO:0000259" key="6">
    <source>
        <dbReference type="Pfam" id="PF02837"/>
    </source>
</evidence>
<evidence type="ECO:0000259" key="8">
    <source>
        <dbReference type="Pfam" id="PF18565"/>
    </source>
</evidence>
<dbReference type="InterPro" id="IPR006104">
    <property type="entry name" value="Glyco_hydro_2_N"/>
</dbReference>
<dbReference type="SUPFAM" id="SSF49303">
    <property type="entry name" value="beta-Galactosidase/glucuronidase domain"/>
    <property type="match status" value="1"/>
</dbReference>
<evidence type="ECO:0000259" key="4">
    <source>
        <dbReference type="Pfam" id="PF00703"/>
    </source>
</evidence>